<accession>A0A5B9P7C5</accession>
<keyword evidence="3" id="KW-1185">Reference proteome</keyword>
<protein>
    <submittedName>
        <fullName evidence="2">27 kDa antigen Cfp30B</fullName>
    </submittedName>
</protein>
<reference evidence="2 3" key="1">
    <citation type="submission" date="2019-08" db="EMBL/GenBank/DDBJ databases">
        <title>Deep-cultivation of Planctomycetes and their phenomic and genomic characterization uncovers novel biology.</title>
        <authorList>
            <person name="Wiegand S."/>
            <person name="Jogler M."/>
            <person name="Boedeker C."/>
            <person name="Pinto D."/>
            <person name="Vollmers J."/>
            <person name="Rivas-Marin E."/>
            <person name="Kohn T."/>
            <person name="Peeters S.H."/>
            <person name="Heuer A."/>
            <person name="Rast P."/>
            <person name="Oberbeckmann S."/>
            <person name="Bunk B."/>
            <person name="Jeske O."/>
            <person name="Meyerdierks A."/>
            <person name="Storesund J.E."/>
            <person name="Kallscheuer N."/>
            <person name="Luecker S."/>
            <person name="Lage O.M."/>
            <person name="Pohl T."/>
            <person name="Merkel B.J."/>
            <person name="Hornburger P."/>
            <person name="Mueller R.-W."/>
            <person name="Bruemmer F."/>
            <person name="Labrenz M."/>
            <person name="Spormann A.M."/>
            <person name="Op den Camp H."/>
            <person name="Overmann J."/>
            <person name="Amann R."/>
            <person name="Jetten M.S.M."/>
            <person name="Mascher T."/>
            <person name="Medema M.H."/>
            <person name="Devos D.P."/>
            <person name="Kaster A.-K."/>
            <person name="Ovreas L."/>
            <person name="Rohde M."/>
            <person name="Galperin M.Y."/>
            <person name="Jogler C."/>
        </authorList>
    </citation>
    <scope>NUCLEOTIDE SEQUENCE [LARGE SCALE GENOMIC DNA]</scope>
    <source>
        <strain evidence="2 3">FC18</strain>
    </source>
</reference>
<dbReference type="InterPro" id="IPR029068">
    <property type="entry name" value="Glyas_Bleomycin-R_OHBP_Dase"/>
</dbReference>
<dbReference type="RefSeq" id="WP_084416723.1">
    <property type="nucleotide sequence ID" value="NZ_CP042912.1"/>
</dbReference>
<dbReference type="PROSITE" id="PS51819">
    <property type="entry name" value="VOC"/>
    <property type="match status" value="1"/>
</dbReference>
<dbReference type="Proteomes" id="UP000322214">
    <property type="component" value="Chromosome"/>
</dbReference>
<dbReference type="PANTHER" id="PTHR33993:SF14">
    <property type="entry name" value="GB|AAF24581.1"/>
    <property type="match status" value="1"/>
</dbReference>
<organism evidence="2 3">
    <name type="scientific">Mariniblastus fucicola</name>
    <dbReference type="NCBI Taxonomy" id="980251"/>
    <lineage>
        <taxon>Bacteria</taxon>
        <taxon>Pseudomonadati</taxon>
        <taxon>Planctomycetota</taxon>
        <taxon>Planctomycetia</taxon>
        <taxon>Pirellulales</taxon>
        <taxon>Pirellulaceae</taxon>
        <taxon>Mariniblastus</taxon>
    </lineage>
</organism>
<dbReference type="Gene3D" id="3.10.180.10">
    <property type="entry name" value="2,3-Dihydroxybiphenyl 1,2-Dioxygenase, domain 1"/>
    <property type="match status" value="1"/>
</dbReference>
<feature type="domain" description="VOC" evidence="1">
    <location>
        <begin position="15"/>
        <end position="132"/>
    </location>
</feature>
<proteinExistence type="predicted"/>
<dbReference type="SUPFAM" id="SSF54593">
    <property type="entry name" value="Glyoxalase/Bleomycin resistance protein/Dihydroxybiphenyl dioxygenase"/>
    <property type="match status" value="1"/>
</dbReference>
<dbReference type="InterPro" id="IPR037523">
    <property type="entry name" value="VOC_core"/>
</dbReference>
<dbReference type="EMBL" id="CP042912">
    <property type="protein sequence ID" value="QEG21095.1"/>
    <property type="molecule type" value="Genomic_DNA"/>
</dbReference>
<dbReference type="PANTHER" id="PTHR33993">
    <property type="entry name" value="GLYOXALASE-RELATED"/>
    <property type="match status" value="1"/>
</dbReference>
<dbReference type="InterPro" id="IPR052164">
    <property type="entry name" value="Anthracycline_SecMetBiosynth"/>
</dbReference>
<evidence type="ECO:0000259" key="1">
    <source>
        <dbReference type="PROSITE" id="PS51819"/>
    </source>
</evidence>
<dbReference type="STRING" id="980251.GCA_001642875_01993"/>
<name>A0A5B9P7C5_9BACT</name>
<dbReference type="OrthoDB" id="9793039at2"/>
<evidence type="ECO:0000313" key="2">
    <source>
        <dbReference type="EMBL" id="QEG21095.1"/>
    </source>
</evidence>
<dbReference type="Pfam" id="PF18029">
    <property type="entry name" value="Glyoxalase_6"/>
    <property type="match status" value="1"/>
</dbReference>
<evidence type="ECO:0000313" key="3">
    <source>
        <dbReference type="Proteomes" id="UP000322214"/>
    </source>
</evidence>
<dbReference type="AlphaFoldDB" id="A0A5B9P7C5"/>
<sequence length="133" mass="14174">MSESESENKKPAPGTIGWIDMATENADQIRAFYESVVGWQSEAVPVEDHQDFVITPSGGSEPVAGICHNKGPNADTPGGWMIYIHVDDLKASLDSCVELGGEKVGDVRVISGYGKTCVIKDPSGAMCVLFESL</sequence>
<dbReference type="InterPro" id="IPR041581">
    <property type="entry name" value="Glyoxalase_6"/>
</dbReference>
<dbReference type="CDD" id="cd07247">
    <property type="entry name" value="SgaA_N_like"/>
    <property type="match status" value="1"/>
</dbReference>
<dbReference type="KEGG" id="mff:MFFC18_09470"/>
<gene>
    <name evidence="2" type="ORF">MFFC18_09470</name>
</gene>